<dbReference type="RefSeq" id="WP_091404040.1">
    <property type="nucleotide sequence ID" value="NZ_FMCR01000005.1"/>
</dbReference>
<dbReference type="Proteomes" id="UP000198864">
    <property type="component" value="Unassembled WGS sequence"/>
</dbReference>
<dbReference type="PROSITE" id="PS51257">
    <property type="entry name" value="PROKAR_LIPOPROTEIN"/>
    <property type="match status" value="1"/>
</dbReference>
<proteinExistence type="predicted"/>
<dbReference type="STRING" id="285676.GA0070561_4782"/>
<evidence type="ECO:0000313" key="3">
    <source>
        <dbReference type="Proteomes" id="UP000198864"/>
    </source>
</evidence>
<evidence type="ECO:0000313" key="4">
    <source>
        <dbReference type="Proteomes" id="UP000249334"/>
    </source>
</evidence>
<name>A0A1C4Z0X3_9ACTN</name>
<gene>
    <name evidence="2" type="ORF">GA0070561_4782</name>
    <name evidence="1" type="ORF">GAR05_01641</name>
</gene>
<organism evidence="2 3">
    <name type="scientific">Micromonospora saelicesensis</name>
    <dbReference type="NCBI Taxonomy" id="285676"/>
    <lineage>
        <taxon>Bacteria</taxon>
        <taxon>Bacillati</taxon>
        <taxon>Actinomycetota</taxon>
        <taxon>Actinomycetes</taxon>
        <taxon>Micromonosporales</taxon>
        <taxon>Micromonosporaceae</taxon>
        <taxon>Micromonospora</taxon>
    </lineage>
</organism>
<dbReference type="Proteomes" id="UP000249334">
    <property type="component" value="Unassembled WGS sequence"/>
</dbReference>
<dbReference type="EMBL" id="PXXW01000013">
    <property type="protein sequence ID" value="RAO02032.1"/>
    <property type="molecule type" value="Genomic_DNA"/>
</dbReference>
<sequence>MTSRTALRRRTKRILVAASVTLGLLSCLWGLSFLWLQMSKTEGALPPESRTPRVPSGATVADESMECASGGCWRTITLVPAAGQSPEDLAHEMGLSEGLRLPPTLLDPATVYVGARPKDGELIVHVGYQ</sequence>
<accession>A0A1C4Z0X3</accession>
<keyword evidence="4" id="KW-1185">Reference proteome</keyword>
<dbReference type="AlphaFoldDB" id="A0A1C4Z0X3"/>
<reference evidence="2 3" key="1">
    <citation type="submission" date="2016-06" db="EMBL/GenBank/DDBJ databases">
        <authorList>
            <person name="Kjaerup R.B."/>
            <person name="Dalgaard T.S."/>
            <person name="Juul-Madsen H.R."/>
        </authorList>
    </citation>
    <scope>NUCLEOTIDE SEQUENCE [LARGE SCALE GENOMIC DNA]</scope>
    <source>
        <strain evidence="2 3">DSM 44871</strain>
    </source>
</reference>
<reference evidence="1 4" key="2">
    <citation type="submission" date="2018-03" db="EMBL/GenBank/DDBJ databases">
        <title>Genomic framework for the identification of Micromonospora saelicesensis and Micromonospora noduli.</title>
        <authorList>
            <person name="Riesco R."/>
            <person name="Trujillo M.E."/>
        </authorList>
    </citation>
    <scope>NUCLEOTIDE SEQUENCE [LARGE SCALE GENOMIC DNA]</scope>
    <source>
        <strain evidence="1 4">GAR05</strain>
    </source>
</reference>
<evidence type="ECO:0000313" key="2">
    <source>
        <dbReference type="EMBL" id="SCF26600.1"/>
    </source>
</evidence>
<dbReference type="EMBL" id="FMCR01000005">
    <property type="protein sequence ID" value="SCF26600.1"/>
    <property type="molecule type" value="Genomic_DNA"/>
</dbReference>
<protein>
    <submittedName>
        <fullName evidence="2">Uncharacterized protein</fullName>
    </submittedName>
</protein>
<evidence type="ECO:0000313" key="1">
    <source>
        <dbReference type="EMBL" id="RAO02032.1"/>
    </source>
</evidence>